<sequence length="482" mass="49562">MYDPLGLSIGNTNLVAVRVGESPVTRRSMLTLFPHRDPEIGAPEQNPALTESGPVVTGFVQRVGDPVPLAASDGSVHDPSLLLVEAIDAMVNATGADATTAQLALAVPAHWGPAARARLQDALATHAGLSTLGGPAQLVSDATAALTALRADCGLPNRGVIALLDFGGSGTSITLADAGAGFQPIDETRRYAEFSGDRIDDALLAHVMGSIGDAGGVDPSATAAVGQLAELREECTQAKERLSAQQATDLVADLPGAQLSVRVTRDELQKLIEDPLSGLICALEDMLERNTIRWSKLAAVATVGGGASIPVIAQRLSSRRRMPVVTSQHPALDIAVGAAVMAARGADEEGTTRVVMAAADTQTQTALAASPGTSTGMGGLPPVGGLDEFAETAPRKVELAWSQEDDADEPVPYVGDPYTVDVDRPVAPYEVPSRLPEVRRGSGLPRLVFAVGALLAAAAIGGVAYTLANSSHTEAPTTPTNT</sequence>
<keyword evidence="4" id="KW-0175">Coiled coil</keyword>
<dbReference type="EMBL" id="MLQM01000177">
    <property type="protein sequence ID" value="OHU96450.1"/>
    <property type="molecule type" value="Genomic_DNA"/>
</dbReference>
<dbReference type="Gene3D" id="3.90.640.10">
    <property type="entry name" value="Actin, Chain A, domain 4"/>
    <property type="match status" value="1"/>
</dbReference>
<feature type="transmembrane region" description="Helical" evidence="5">
    <location>
        <begin position="447"/>
        <end position="468"/>
    </location>
</feature>
<evidence type="ECO:0000256" key="2">
    <source>
        <dbReference type="ARBA" id="ARBA00022840"/>
    </source>
</evidence>
<feature type="non-terminal residue" evidence="6">
    <location>
        <position position="482"/>
    </location>
</feature>
<dbReference type="AlphaFoldDB" id="A0A1S1N9V2"/>
<dbReference type="Proteomes" id="UP000179734">
    <property type="component" value="Unassembled WGS sequence"/>
</dbReference>
<dbReference type="Gene3D" id="3.30.420.40">
    <property type="match status" value="2"/>
</dbReference>
<evidence type="ECO:0000313" key="7">
    <source>
        <dbReference type="Proteomes" id="UP000179734"/>
    </source>
</evidence>
<dbReference type="InterPro" id="IPR043129">
    <property type="entry name" value="ATPase_NBD"/>
</dbReference>
<dbReference type="InterPro" id="IPR013126">
    <property type="entry name" value="Hsp_70_fam"/>
</dbReference>
<feature type="coiled-coil region" evidence="4">
    <location>
        <begin position="221"/>
        <end position="248"/>
    </location>
</feature>
<comment type="caution">
    <text evidence="6">The sequence shown here is derived from an EMBL/GenBank/DDBJ whole genome shotgun (WGS) entry which is preliminary data.</text>
</comment>
<keyword evidence="3" id="KW-0143">Chaperone</keyword>
<evidence type="ECO:0000313" key="6">
    <source>
        <dbReference type="EMBL" id="OHU96450.1"/>
    </source>
</evidence>
<keyword evidence="5" id="KW-0812">Transmembrane</keyword>
<keyword evidence="1" id="KW-0547">Nucleotide-binding</keyword>
<dbReference type="PANTHER" id="PTHR42749">
    <property type="entry name" value="CELL SHAPE-DETERMINING PROTEIN MREB"/>
    <property type="match status" value="1"/>
</dbReference>
<keyword evidence="2" id="KW-0067">ATP-binding</keyword>
<evidence type="ECO:0000256" key="1">
    <source>
        <dbReference type="ARBA" id="ARBA00022741"/>
    </source>
</evidence>
<dbReference type="RefSeq" id="WP_071029196.1">
    <property type="nucleotide sequence ID" value="NZ_MLQM01000177.1"/>
</dbReference>
<dbReference type="GO" id="GO:0005524">
    <property type="term" value="F:ATP binding"/>
    <property type="evidence" value="ECO:0007669"/>
    <property type="project" value="UniProtKB-KW"/>
</dbReference>
<protein>
    <recommendedName>
        <fullName evidence="8">Molecular chaperone</fullName>
    </recommendedName>
</protein>
<dbReference type="PANTHER" id="PTHR42749:SF1">
    <property type="entry name" value="CELL SHAPE-DETERMINING PROTEIN MREB"/>
    <property type="match status" value="1"/>
</dbReference>
<dbReference type="Pfam" id="PF00012">
    <property type="entry name" value="HSP70"/>
    <property type="match status" value="1"/>
</dbReference>
<dbReference type="CDD" id="cd10170">
    <property type="entry name" value="ASKHA_NBD_HSP70"/>
    <property type="match status" value="1"/>
</dbReference>
<evidence type="ECO:0000256" key="5">
    <source>
        <dbReference type="SAM" id="Phobius"/>
    </source>
</evidence>
<gene>
    <name evidence="6" type="ORF">BKN37_22680</name>
</gene>
<dbReference type="GO" id="GO:0140662">
    <property type="term" value="F:ATP-dependent protein folding chaperone"/>
    <property type="evidence" value="ECO:0007669"/>
    <property type="project" value="InterPro"/>
</dbReference>
<dbReference type="SUPFAM" id="SSF53067">
    <property type="entry name" value="Actin-like ATPase domain"/>
    <property type="match status" value="1"/>
</dbReference>
<accession>A0A1S1N9V2</accession>
<evidence type="ECO:0000256" key="4">
    <source>
        <dbReference type="SAM" id="Coils"/>
    </source>
</evidence>
<evidence type="ECO:0008006" key="8">
    <source>
        <dbReference type="Google" id="ProtNLM"/>
    </source>
</evidence>
<keyword evidence="5" id="KW-0472">Membrane</keyword>
<keyword evidence="7" id="KW-1185">Reference proteome</keyword>
<reference evidence="6 7" key="1">
    <citation type="submission" date="2016-10" db="EMBL/GenBank/DDBJ databases">
        <title>Genome sequence of Mycobacterium talmonii.</title>
        <authorList>
            <person name="Greninger A.L."/>
            <person name="Elliott B."/>
            <person name="Vasireddy S."/>
            <person name="Vasireddy R."/>
        </authorList>
    </citation>
    <scope>NUCLEOTIDE SEQUENCE [LARGE SCALE GENOMIC DNA]</scope>
    <source>
        <strain evidence="7">NE-TNMC-100812</strain>
    </source>
</reference>
<name>A0A1S1N9V2_9MYCO</name>
<keyword evidence="5" id="KW-1133">Transmembrane helix</keyword>
<proteinExistence type="predicted"/>
<evidence type="ECO:0000256" key="3">
    <source>
        <dbReference type="ARBA" id="ARBA00023186"/>
    </source>
</evidence>
<organism evidence="6 7">
    <name type="scientific">Mycobacterium talmoniae</name>
    <dbReference type="NCBI Taxonomy" id="1858794"/>
    <lineage>
        <taxon>Bacteria</taxon>
        <taxon>Bacillati</taxon>
        <taxon>Actinomycetota</taxon>
        <taxon>Actinomycetes</taxon>
        <taxon>Mycobacteriales</taxon>
        <taxon>Mycobacteriaceae</taxon>
        <taxon>Mycobacterium</taxon>
    </lineage>
</organism>